<dbReference type="GO" id="GO:0031507">
    <property type="term" value="P:heterochromatin formation"/>
    <property type="evidence" value="ECO:0007669"/>
    <property type="project" value="TreeGrafter"/>
</dbReference>
<dbReference type="PANTHER" id="PTHR45721">
    <property type="entry name" value="LAMIN DM0-RELATED"/>
    <property type="match status" value="1"/>
</dbReference>
<organism evidence="12 13">
    <name type="scientific">Atlantisia rogersi</name>
    <name type="common">Inaccessible Island rail</name>
    <dbReference type="NCBI Taxonomy" id="2478892"/>
    <lineage>
        <taxon>Eukaryota</taxon>
        <taxon>Metazoa</taxon>
        <taxon>Chordata</taxon>
        <taxon>Craniata</taxon>
        <taxon>Vertebrata</taxon>
        <taxon>Euteleostomi</taxon>
        <taxon>Archelosauria</taxon>
        <taxon>Archosauria</taxon>
        <taxon>Dinosauria</taxon>
        <taxon>Saurischia</taxon>
        <taxon>Theropoda</taxon>
        <taxon>Coelurosauria</taxon>
        <taxon>Aves</taxon>
        <taxon>Neognathae</taxon>
        <taxon>Neoaves</taxon>
        <taxon>Gruiformes</taxon>
        <taxon>Rallidae</taxon>
        <taxon>Atlantisia</taxon>
    </lineage>
</organism>
<evidence type="ECO:0000259" key="11">
    <source>
        <dbReference type="PROSITE" id="PS51842"/>
    </source>
</evidence>
<gene>
    <name evidence="12" type="primary">Lmnb1</name>
    <name evidence="12" type="ORF">ATLROG_R12755</name>
</gene>
<dbReference type="Pfam" id="PF00932">
    <property type="entry name" value="LTD"/>
    <property type="match status" value="1"/>
</dbReference>
<protein>
    <submittedName>
        <fullName evidence="12">LMNB1 protein</fullName>
    </submittedName>
</protein>
<reference evidence="12 13" key="1">
    <citation type="submission" date="2019-09" db="EMBL/GenBank/DDBJ databases">
        <title>Bird 10,000 Genomes (B10K) Project - Family phase.</title>
        <authorList>
            <person name="Zhang G."/>
        </authorList>
    </citation>
    <scope>NUCLEOTIDE SEQUENCE [LARGE SCALE GENOMIC DNA]</scope>
    <source>
        <strain evidence="12">OUT-0055</strain>
        <tissue evidence="12">Blood</tissue>
    </source>
</reference>
<feature type="region of interest" description="Disordered" evidence="9">
    <location>
        <begin position="1"/>
        <end position="23"/>
    </location>
</feature>
<proteinExistence type="predicted"/>
<feature type="coiled-coil region" evidence="8">
    <location>
        <begin position="228"/>
        <end position="255"/>
    </location>
</feature>
<dbReference type="Proteomes" id="UP000518911">
    <property type="component" value="Unassembled WGS sequence"/>
</dbReference>
<keyword evidence="3" id="KW-0597">Phosphoprotein</keyword>
<dbReference type="PANTHER" id="PTHR45721:SF3">
    <property type="entry name" value="LAMIN-B1"/>
    <property type="match status" value="1"/>
</dbReference>
<feature type="coiled-coil region" evidence="8">
    <location>
        <begin position="307"/>
        <end position="366"/>
    </location>
</feature>
<comment type="caution">
    <text evidence="12">The sequence shown here is derived from an EMBL/GenBank/DDBJ whole genome shotgun (WGS) entry which is preliminary data.</text>
</comment>
<keyword evidence="6" id="KW-0539">Nucleus</keyword>
<evidence type="ECO:0000256" key="5">
    <source>
        <dbReference type="ARBA" id="ARBA00023054"/>
    </source>
</evidence>
<dbReference type="Pfam" id="PF00038">
    <property type="entry name" value="Filament"/>
    <property type="match status" value="1"/>
</dbReference>
<dbReference type="Gene3D" id="2.60.40.1260">
    <property type="entry name" value="Lamin Tail domain"/>
    <property type="match status" value="1"/>
</dbReference>
<evidence type="ECO:0000313" key="12">
    <source>
        <dbReference type="EMBL" id="NXV77455.1"/>
    </source>
</evidence>
<evidence type="ECO:0000256" key="7">
    <source>
        <dbReference type="ARBA" id="ARBA00023288"/>
    </source>
</evidence>
<dbReference type="SUPFAM" id="SSF64593">
    <property type="entry name" value="Intermediate filament protein, coiled coil region"/>
    <property type="match status" value="2"/>
</dbReference>
<dbReference type="GO" id="GO:0006998">
    <property type="term" value="P:nuclear envelope organization"/>
    <property type="evidence" value="ECO:0007669"/>
    <property type="project" value="TreeGrafter"/>
</dbReference>
<feature type="compositionally biased region" description="Acidic residues" evidence="9">
    <location>
        <begin position="554"/>
        <end position="573"/>
    </location>
</feature>
<dbReference type="InterPro" id="IPR036415">
    <property type="entry name" value="Lamin_tail_dom_sf"/>
</dbReference>
<dbReference type="EMBL" id="VZUJ01081433">
    <property type="protein sequence ID" value="NXV77455.1"/>
    <property type="molecule type" value="Genomic_DNA"/>
</dbReference>
<feature type="non-terminal residue" evidence="12">
    <location>
        <position position="1"/>
    </location>
</feature>
<dbReference type="GO" id="GO:0005882">
    <property type="term" value="C:intermediate filament"/>
    <property type="evidence" value="ECO:0007669"/>
    <property type="project" value="UniProtKB-KW"/>
</dbReference>
<dbReference type="Gene3D" id="1.20.5.1160">
    <property type="entry name" value="Vasodilator-stimulated phosphoprotein"/>
    <property type="match status" value="1"/>
</dbReference>
<dbReference type="SUPFAM" id="SSF74853">
    <property type="entry name" value="Lamin A/C globular tail domain"/>
    <property type="match status" value="1"/>
</dbReference>
<feature type="region of interest" description="Disordered" evidence="9">
    <location>
        <begin position="390"/>
        <end position="433"/>
    </location>
</feature>
<feature type="domain" description="LTD" evidence="10">
    <location>
        <begin position="430"/>
        <end position="546"/>
    </location>
</feature>
<dbReference type="PROSITE" id="PS51842">
    <property type="entry name" value="IF_ROD_2"/>
    <property type="match status" value="1"/>
</dbReference>
<feature type="compositionally biased region" description="Polar residues" evidence="9">
    <location>
        <begin position="11"/>
        <end position="21"/>
    </location>
</feature>
<evidence type="ECO:0000256" key="6">
    <source>
        <dbReference type="ARBA" id="ARBA00023242"/>
    </source>
</evidence>
<keyword evidence="7" id="KW-0449">Lipoprotein</keyword>
<evidence type="ECO:0000256" key="8">
    <source>
        <dbReference type="SAM" id="Coils"/>
    </source>
</evidence>
<accession>A0A7L3WMY5</accession>
<dbReference type="InterPro" id="IPR039008">
    <property type="entry name" value="IF_rod_dom"/>
</dbReference>
<evidence type="ECO:0000256" key="2">
    <source>
        <dbReference type="ARBA" id="ARBA00022481"/>
    </source>
</evidence>
<dbReference type="SMART" id="SM01391">
    <property type="entry name" value="Filament"/>
    <property type="match status" value="1"/>
</dbReference>
<feature type="domain" description="IF rod" evidence="11">
    <location>
        <begin position="33"/>
        <end position="388"/>
    </location>
</feature>
<evidence type="ECO:0000313" key="13">
    <source>
        <dbReference type="Proteomes" id="UP000518911"/>
    </source>
</evidence>
<keyword evidence="5 8" id="KW-0175">Coiled coil</keyword>
<dbReference type="GO" id="GO:0005652">
    <property type="term" value="C:nuclear lamina"/>
    <property type="evidence" value="ECO:0007669"/>
    <property type="project" value="TreeGrafter"/>
</dbReference>
<feature type="coiled-coil region" evidence="8">
    <location>
        <begin position="37"/>
        <end position="121"/>
    </location>
</feature>
<dbReference type="GO" id="GO:0007097">
    <property type="term" value="P:nuclear migration"/>
    <property type="evidence" value="ECO:0007669"/>
    <property type="project" value="TreeGrafter"/>
</dbReference>
<keyword evidence="4" id="KW-0403">Intermediate filament</keyword>
<feature type="non-terminal residue" evidence="12">
    <location>
        <position position="573"/>
    </location>
</feature>
<evidence type="ECO:0000256" key="4">
    <source>
        <dbReference type="ARBA" id="ARBA00022754"/>
    </source>
</evidence>
<evidence type="ECO:0000256" key="9">
    <source>
        <dbReference type="SAM" id="MobiDB-lite"/>
    </source>
</evidence>
<evidence type="ECO:0000256" key="3">
    <source>
        <dbReference type="ARBA" id="ARBA00022553"/>
    </source>
</evidence>
<dbReference type="PROSITE" id="PS51841">
    <property type="entry name" value="LTD"/>
    <property type="match status" value="1"/>
</dbReference>
<keyword evidence="13" id="KW-1185">Reference proteome</keyword>
<feature type="compositionally biased region" description="Polar residues" evidence="9">
    <location>
        <begin position="392"/>
        <end position="409"/>
    </location>
</feature>
<dbReference type="InterPro" id="IPR001322">
    <property type="entry name" value="Lamin_tail_dom"/>
</dbReference>
<comment type="subcellular location">
    <subcellularLocation>
        <location evidence="1">Nucleus</location>
    </subcellularLocation>
</comment>
<dbReference type="GO" id="GO:0090435">
    <property type="term" value="P:protein localization to nuclear envelope"/>
    <property type="evidence" value="ECO:0007669"/>
    <property type="project" value="TreeGrafter"/>
</dbReference>
<evidence type="ECO:0000256" key="1">
    <source>
        <dbReference type="ARBA" id="ARBA00004123"/>
    </source>
</evidence>
<name>A0A7L3WMY5_9GRUI</name>
<dbReference type="SUPFAM" id="SSF57997">
    <property type="entry name" value="Tropomyosin"/>
    <property type="match status" value="1"/>
</dbReference>
<feature type="region of interest" description="Disordered" evidence="9">
    <location>
        <begin position="550"/>
        <end position="573"/>
    </location>
</feature>
<feature type="coiled-coil region" evidence="8">
    <location>
        <begin position="150"/>
        <end position="184"/>
    </location>
</feature>
<dbReference type="Gene3D" id="1.20.5.170">
    <property type="match status" value="1"/>
</dbReference>
<keyword evidence="2" id="KW-0488">Methylation</keyword>
<sequence>RLAMASAAPQGMSSRSSQATVASRPRRITWLKEKQELQHLNGRLAAYINRMRDLEAHSNTLRQKVIQGEEVCDREVSGLKVVYESELADARQALDDTALERAKLQIELYNIRAEHEQLRRSYTKKKSDLNGAQVKIQEFEAALNSKEVALATALGDTRNLEGEIKDLKDQIGQLAASLADVKQQLASETLMKLDLENSYQSLTADMEFRKHLYEEEINRTRKKQALLVQADSRKLVQYEQKLKQTIQEMRQQHEAGMRLYRKELEKNYIAKLENARLYAEMSNSAAELVREELIESRKQVDSVSSYLDHLQRQSREWQDKVQELEDSLVKEREKHRRILSEREKEVAEMRNKLQEKLNDCEQLLDGQLAIETEISTYQKLLEGEEERLKISSGPSSQVTVSQASLSHSVRTTRGKRKRMDMEESESNRSVSISHSASATGNICLEEIDIDGKFIRLKNTSDQDQPMGGWEMIQTIGETSATYRFTSRYILKAGQTVTIWAANAGVTASPPTDLIWKNRNSWGTGEDVKVILKNSQGEEVAQRSTVFKTTAHEGEEMEEAAAEVEEEEDLNHQQ</sequence>
<dbReference type="AlphaFoldDB" id="A0A7L3WMY5"/>
<dbReference type="GO" id="GO:0051664">
    <property type="term" value="P:nuclear pore localization"/>
    <property type="evidence" value="ECO:0007669"/>
    <property type="project" value="TreeGrafter"/>
</dbReference>
<dbReference type="OrthoDB" id="102442at2759"/>
<evidence type="ECO:0000259" key="10">
    <source>
        <dbReference type="PROSITE" id="PS51841"/>
    </source>
</evidence>
<dbReference type="GO" id="GO:0005200">
    <property type="term" value="F:structural constituent of cytoskeleton"/>
    <property type="evidence" value="ECO:0007669"/>
    <property type="project" value="TreeGrafter"/>
</dbReference>